<protein>
    <submittedName>
        <fullName evidence="1">Uncharacterized protein</fullName>
    </submittedName>
</protein>
<proteinExistence type="predicted"/>
<accession>A0A0V8QB61</accession>
<dbReference type="AlphaFoldDB" id="A0A0V8QB61"/>
<sequence length="95" mass="11461">MNIDFWNLLYNHLEERQHDNIYQNVMQDADYLKFSQQEQELCSQYENLNLSDDQRKVILNWIDTINAMNEAYTTVVFRMAMQCCFALLLELTDLK</sequence>
<name>A0A0V8QB61_9FIRM</name>
<organism evidence="1 2">
    <name type="scientific">Acetivibrio ethanolgignens</name>
    <dbReference type="NCBI Taxonomy" id="290052"/>
    <lineage>
        <taxon>Bacteria</taxon>
        <taxon>Bacillati</taxon>
        <taxon>Bacillota</taxon>
        <taxon>Clostridia</taxon>
        <taxon>Eubacteriales</taxon>
        <taxon>Oscillospiraceae</taxon>
        <taxon>Acetivibrio</taxon>
    </lineage>
</organism>
<dbReference type="OrthoDB" id="2061702at2"/>
<dbReference type="Proteomes" id="UP000054874">
    <property type="component" value="Unassembled WGS sequence"/>
</dbReference>
<keyword evidence="2" id="KW-1185">Reference proteome</keyword>
<gene>
    <name evidence="1" type="ORF">ASU35_03585</name>
</gene>
<comment type="caution">
    <text evidence="1">The sequence shown here is derived from an EMBL/GenBank/DDBJ whole genome shotgun (WGS) entry which is preliminary data.</text>
</comment>
<reference evidence="1 2" key="1">
    <citation type="submission" date="2015-11" db="EMBL/GenBank/DDBJ databases">
        <title>Butyribacter intestini gen. nov., sp. nov., a butyric acid-producing bacterium of the family Lachnospiraceae isolated from the human faeces.</title>
        <authorList>
            <person name="Zou Y."/>
            <person name="Xue W."/>
            <person name="Luo G."/>
            <person name="Lv M."/>
        </authorList>
    </citation>
    <scope>NUCLEOTIDE SEQUENCE [LARGE SCALE GENOMIC DNA]</scope>
    <source>
        <strain evidence="1 2">ACET-33324</strain>
    </source>
</reference>
<evidence type="ECO:0000313" key="2">
    <source>
        <dbReference type="Proteomes" id="UP000054874"/>
    </source>
</evidence>
<dbReference type="EMBL" id="LNAM01000197">
    <property type="protein sequence ID" value="KSV57809.1"/>
    <property type="molecule type" value="Genomic_DNA"/>
</dbReference>
<evidence type="ECO:0000313" key="1">
    <source>
        <dbReference type="EMBL" id="KSV57809.1"/>
    </source>
</evidence>
<dbReference type="RefSeq" id="WP_058353864.1">
    <property type="nucleotide sequence ID" value="NZ_CABMMD010000197.1"/>
</dbReference>